<dbReference type="PIRSF" id="PIRSF036492">
    <property type="entry name" value="ALDH"/>
    <property type="match status" value="1"/>
</dbReference>
<feature type="active site" evidence="5 6">
    <location>
        <position position="224"/>
    </location>
</feature>
<dbReference type="InterPro" id="IPR015590">
    <property type="entry name" value="Aldehyde_DH_dom"/>
</dbReference>
<organism evidence="10">
    <name type="scientific">Yarrowia lipolytica</name>
    <name type="common">Candida lipolytica</name>
    <dbReference type="NCBI Taxonomy" id="4952"/>
    <lineage>
        <taxon>Eukaryota</taxon>
        <taxon>Fungi</taxon>
        <taxon>Dikarya</taxon>
        <taxon>Ascomycota</taxon>
        <taxon>Saccharomycotina</taxon>
        <taxon>Dipodascomycetes</taxon>
        <taxon>Dipodascales</taxon>
        <taxon>Dipodascales incertae sedis</taxon>
        <taxon>Yarrowia</taxon>
    </lineage>
</organism>
<dbReference type="EMBL" id="KZ858960">
    <property type="protein sequence ID" value="RDW27654.1"/>
    <property type="molecule type" value="Genomic_DNA"/>
</dbReference>
<dbReference type="Pfam" id="PF00171">
    <property type="entry name" value="Aldedh"/>
    <property type="match status" value="1"/>
</dbReference>
<dbReference type="InterPro" id="IPR016161">
    <property type="entry name" value="Ald_DH/histidinol_DH"/>
</dbReference>
<evidence type="ECO:0000256" key="7">
    <source>
        <dbReference type="RuleBase" id="RU003345"/>
    </source>
</evidence>
<dbReference type="GO" id="GO:0005737">
    <property type="term" value="C:cytoplasm"/>
    <property type="evidence" value="ECO:0007669"/>
    <property type="project" value="TreeGrafter"/>
</dbReference>
<dbReference type="GO" id="GO:0004029">
    <property type="term" value="F:aldehyde dehydrogenase (NAD+) activity"/>
    <property type="evidence" value="ECO:0007669"/>
    <property type="project" value="TreeGrafter"/>
</dbReference>
<dbReference type="AlphaFoldDB" id="A0A0A1GNS4"/>
<evidence type="ECO:0000256" key="5">
    <source>
        <dbReference type="PIRSR" id="PIRSR036492-1"/>
    </source>
</evidence>
<gene>
    <name evidence="10" type="primary">HFD1</name>
    <name evidence="11" type="ORF">B0I71DRAFT_128711</name>
</gene>
<dbReference type="InterPro" id="IPR029510">
    <property type="entry name" value="Ald_DH_CS_GLU"/>
</dbReference>
<protein>
    <recommendedName>
        <fullName evidence="4">Aldehyde dehydrogenase</fullName>
    </recommendedName>
</protein>
<keyword evidence="3" id="KW-0520">NAD</keyword>
<dbReference type="OMA" id="PCIQGQV"/>
<dbReference type="FunFam" id="3.40.605.10:FF:000004">
    <property type="entry name" value="Aldehyde dehydrogenase"/>
    <property type="match status" value="1"/>
</dbReference>
<name>A0A0A1GNS4_YARLL</name>
<feature type="active site" evidence="5">
    <location>
        <position position="259"/>
    </location>
</feature>
<evidence type="ECO:0000256" key="4">
    <source>
        <dbReference type="PIRNR" id="PIRNR036492"/>
    </source>
</evidence>
<evidence type="ECO:0000256" key="3">
    <source>
        <dbReference type="ARBA" id="ARBA00023027"/>
    </source>
</evidence>
<keyword evidence="8" id="KW-0812">Transmembrane</keyword>
<dbReference type="SMR" id="A0A0A1GNS4"/>
<dbReference type="GO" id="GO:0006081">
    <property type="term" value="P:aldehyde metabolic process"/>
    <property type="evidence" value="ECO:0007669"/>
    <property type="project" value="InterPro"/>
</dbReference>
<dbReference type="PROSITE" id="PS00687">
    <property type="entry name" value="ALDEHYDE_DEHYDR_GLU"/>
    <property type="match status" value="1"/>
</dbReference>
<dbReference type="CDD" id="cd07135">
    <property type="entry name" value="ALDH_F14-YMR110C"/>
    <property type="match status" value="1"/>
</dbReference>
<dbReference type="EMBL" id="AB935100">
    <property type="protein sequence ID" value="BAP82456.1"/>
    <property type="molecule type" value="mRNA"/>
</dbReference>
<evidence type="ECO:0000313" key="12">
    <source>
        <dbReference type="Proteomes" id="UP000256601"/>
    </source>
</evidence>
<dbReference type="Proteomes" id="UP000256601">
    <property type="component" value="Unassembled WGS sequence"/>
</dbReference>
<dbReference type="EMBL" id="AB935099">
    <property type="protein sequence ID" value="BAP82455.1"/>
    <property type="molecule type" value="Genomic_DNA"/>
</dbReference>
<dbReference type="PANTHER" id="PTHR43570:SF16">
    <property type="entry name" value="ALDEHYDE DEHYDROGENASE TYPE III, ISOFORM Q"/>
    <property type="match status" value="1"/>
</dbReference>
<dbReference type="PROSITE" id="PS00070">
    <property type="entry name" value="ALDEHYDE_DEHYDR_CYS"/>
    <property type="match status" value="1"/>
</dbReference>
<keyword evidence="8" id="KW-1133">Transmembrane helix</keyword>
<evidence type="ECO:0000256" key="1">
    <source>
        <dbReference type="ARBA" id="ARBA00009986"/>
    </source>
</evidence>
<dbReference type="InterPro" id="IPR016162">
    <property type="entry name" value="Ald_DH_N"/>
</dbReference>
<proteinExistence type="evidence at transcript level"/>
<reference evidence="10" key="1">
    <citation type="journal article" date="2014" name="J. Biol. Chem.">
        <title>Fatty aldehyde dehydrogenase multigene family involved in the assimilation of n-alkanes in Yarrowia lipolytica.</title>
        <authorList>
            <person name="Iwama R."/>
            <person name="Kobayashi S."/>
            <person name="Ohta A."/>
            <person name="Horiuchi H."/>
            <person name="Fukuda R."/>
        </authorList>
    </citation>
    <scope>NUCLEOTIDE SEQUENCE</scope>
    <source>
        <strain evidence="10">CXAU1</strain>
    </source>
</reference>
<evidence type="ECO:0000259" key="9">
    <source>
        <dbReference type="Pfam" id="PF00171"/>
    </source>
</evidence>
<dbReference type="Gene3D" id="3.40.605.10">
    <property type="entry name" value="Aldehyde Dehydrogenase, Chain A, domain 1"/>
    <property type="match status" value="1"/>
</dbReference>
<dbReference type="InterPro" id="IPR012394">
    <property type="entry name" value="Aldehyde_DH_NAD(P)"/>
</dbReference>
<keyword evidence="2 4" id="KW-0560">Oxidoreductase</keyword>
<dbReference type="InterPro" id="IPR016163">
    <property type="entry name" value="Ald_DH_C"/>
</dbReference>
<evidence type="ECO:0000313" key="11">
    <source>
        <dbReference type="EMBL" id="RDW27654.1"/>
    </source>
</evidence>
<reference evidence="11 12" key="2">
    <citation type="submission" date="2018-07" db="EMBL/GenBank/DDBJ databases">
        <title>Draft Genome Assemblies for Five Robust Yarrowia lipolytica Strains Exhibiting High Lipid Production and Pentose Sugar Utilization and Sugar Alcohol Secretion from Undetoxified Lignocellulosic Biomass Hydrolysates.</title>
        <authorList>
            <consortium name="DOE Joint Genome Institute"/>
            <person name="Walker C."/>
            <person name="Ryu S."/>
            <person name="Na H."/>
            <person name="Zane M."/>
            <person name="LaButti K."/>
            <person name="Lipzen A."/>
            <person name="Haridas S."/>
            <person name="Barry K."/>
            <person name="Grigoriev I.V."/>
            <person name="Quarterman J."/>
            <person name="Slininger P."/>
            <person name="Dien B."/>
            <person name="Trinh C.T."/>
        </authorList>
    </citation>
    <scope>NUCLEOTIDE SEQUENCE [LARGE SCALE GENOMIC DNA]</scope>
    <source>
        <strain evidence="11 12">YB392</strain>
    </source>
</reference>
<evidence type="ECO:0000313" key="10">
    <source>
        <dbReference type="EMBL" id="BAP82456.1"/>
    </source>
</evidence>
<dbReference type="OrthoDB" id="440325at2759"/>
<sequence>MSTFDWESIVPATPLDQIPGDIQRLRKGFRSGKTLDLNYRLDQIRNLHYVLRDNVEAIKDAVYKDLGRPKHETDLCEVGFLWGEFNNVVANLKKWAADEDVKTNLQYSISSPKIRKRPLGNVLIISPWNYPFMLTVSPLIGALAAGNTVAVKFSEMAPHTSKIVGDLCTKALDPDVFQAIQGGVPVVTKTLEQKFDKIMYTGNHTVGKIIATAANKYLTPVILELGGKSPVFVTKNCKNIKLAAKRALWGKVVNAGQTCVAPDYVIVEPEVEQEFIDACKYWINEFYSGKIDQYNPDFAKIATPNHWNRLTSMLSKSKGEIITGGNTDEKTRFIAPTVVAKVPDNDSLMEDEIFGPLLPILTARSVEEGIKYVHENHDTPLAMYVFTDKASEGDYIQSQINSGGLIFNDTLIHVGCVQAPFGGVGMSGYGAYHGEDSFLAFTHRQTYLNQPKLLEPLQDVRYAPYTKTKRSMVKNLLLVGPIFPRTGSVYPNVLIRIFRKIWFWVLIVAIGAAGAKALL</sequence>
<dbReference type="SUPFAM" id="SSF53720">
    <property type="entry name" value="ALDH-like"/>
    <property type="match status" value="1"/>
</dbReference>
<evidence type="ECO:0000256" key="6">
    <source>
        <dbReference type="PROSITE-ProRule" id="PRU10007"/>
    </source>
</evidence>
<dbReference type="VEuPathDB" id="FungiDB:YALI0_F23793g"/>
<comment type="similarity">
    <text evidence="1 4 7">Belongs to the aldehyde dehydrogenase family.</text>
</comment>
<accession>A0A0A1GNS4</accession>
<evidence type="ECO:0000256" key="8">
    <source>
        <dbReference type="SAM" id="Phobius"/>
    </source>
</evidence>
<dbReference type="InterPro" id="IPR016160">
    <property type="entry name" value="Ald_DH_CS_CYS"/>
</dbReference>
<dbReference type="PANTHER" id="PTHR43570">
    <property type="entry name" value="ALDEHYDE DEHYDROGENASE"/>
    <property type="match status" value="1"/>
</dbReference>
<keyword evidence="8" id="KW-0472">Membrane</keyword>
<feature type="domain" description="Aldehyde dehydrogenase" evidence="9">
    <location>
        <begin position="22"/>
        <end position="446"/>
    </location>
</feature>
<dbReference type="VEuPathDB" id="FungiDB:YALI1_F31215g"/>
<evidence type="ECO:0000256" key="2">
    <source>
        <dbReference type="ARBA" id="ARBA00023002"/>
    </source>
</evidence>
<dbReference type="FunFam" id="3.40.309.10:FF:000025">
    <property type="entry name" value="Aldehyde dehydrogenase"/>
    <property type="match status" value="1"/>
</dbReference>
<feature type="transmembrane region" description="Helical" evidence="8">
    <location>
        <begin position="501"/>
        <end position="518"/>
    </location>
</feature>
<dbReference type="Gene3D" id="3.40.309.10">
    <property type="entry name" value="Aldehyde Dehydrogenase, Chain A, domain 2"/>
    <property type="match status" value="1"/>
</dbReference>